<evidence type="ECO:0000313" key="3">
    <source>
        <dbReference type="Proteomes" id="UP001589887"/>
    </source>
</evidence>
<dbReference type="RefSeq" id="WP_394317829.1">
    <property type="nucleotide sequence ID" value="NZ_JBHMQV010000009.1"/>
</dbReference>
<reference evidence="2 3" key="1">
    <citation type="submission" date="2024-09" db="EMBL/GenBank/DDBJ databases">
        <authorList>
            <person name="Sun Q."/>
            <person name="Mori K."/>
        </authorList>
    </citation>
    <scope>NUCLEOTIDE SEQUENCE [LARGE SCALE GENOMIC DNA]</scope>
    <source>
        <strain evidence="2 3">JCM 4557</strain>
    </source>
</reference>
<dbReference type="InterPro" id="IPR038622">
    <property type="entry name" value="CDPS_sf"/>
</dbReference>
<name>A0ABV6TEU7_9ACTN</name>
<accession>A0ABV6TEU7</accession>
<organism evidence="2 3">
    <name type="scientific">Streptomyces noboritoensis</name>
    <dbReference type="NCBI Taxonomy" id="67337"/>
    <lineage>
        <taxon>Bacteria</taxon>
        <taxon>Bacillati</taxon>
        <taxon>Actinomycetota</taxon>
        <taxon>Actinomycetes</taxon>
        <taxon>Kitasatosporales</taxon>
        <taxon>Streptomycetaceae</taxon>
        <taxon>Streptomyces</taxon>
    </lineage>
</organism>
<gene>
    <name evidence="2" type="ORF">ACFH04_09540</name>
</gene>
<dbReference type="Gene3D" id="3.40.50.11710">
    <property type="entry name" value="Cyclodipeptide synthase"/>
    <property type="match status" value="1"/>
</dbReference>
<evidence type="ECO:0000256" key="1">
    <source>
        <dbReference type="SAM" id="MobiDB-lite"/>
    </source>
</evidence>
<protein>
    <submittedName>
        <fullName evidence="2">Uncharacterized protein</fullName>
    </submittedName>
</protein>
<comment type="caution">
    <text evidence="2">The sequence shown here is derived from an EMBL/GenBank/DDBJ whole genome shotgun (WGS) entry which is preliminary data.</text>
</comment>
<proteinExistence type="predicted"/>
<dbReference type="EMBL" id="JBHMQV010000009">
    <property type="protein sequence ID" value="MFC0843953.1"/>
    <property type="molecule type" value="Genomic_DNA"/>
</dbReference>
<dbReference type="Proteomes" id="UP001589887">
    <property type="component" value="Unassembled WGS sequence"/>
</dbReference>
<feature type="region of interest" description="Disordered" evidence="1">
    <location>
        <begin position="16"/>
        <end position="56"/>
    </location>
</feature>
<evidence type="ECO:0000313" key="2">
    <source>
        <dbReference type="EMBL" id="MFC0843953.1"/>
    </source>
</evidence>
<keyword evidence="3" id="KW-1185">Reference proteome</keyword>
<sequence length="148" mass="16178">MWAFTLRAQQRIASRLLGGGPAPGEAGADERRGGLLRPSGHRGSRTYAPRRPPSQFDAAARGEAFGRAYHAKHSPTVSAAERQRRIDASSAYFLEEFAVFCCLTRRGLPVMVYPGQFSTLAEIAAGRHPQAPGELRDLTFVSLRLQGR</sequence>